<evidence type="ECO:0000313" key="3">
    <source>
        <dbReference type="Proteomes" id="UP000001072"/>
    </source>
</evidence>
<dbReference type="Proteomes" id="UP000001072">
    <property type="component" value="Unassembled WGS sequence"/>
</dbReference>
<protein>
    <submittedName>
        <fullName evidence="2">Uncharacterized protein</fullName>
    </submittedName>
</protein>
<dbReference type="OrthoDB" id="10626326at2759"/>
<proteinExistence type="predicted"/>
<dbReference type="InParanoid" id="F4RMM0"/>
<dbReference type="AlphaFoldDB" id="F4RMM0"/>
<feature type="compositionally biased region" description="Basic and acidic residues" evidence="1">
    <location>
        <begin position="1"/>
        <end position="32"/>
    </location>
</feature>
<dbReference type="VEuPathDB" id="FungiDB:MELLADRAFT_63433"/>
<dbReference type="GeneID" id="18930092"/>
<gene>
    <name evidence="2" type="ORF">MELLADRAFT_63433</name>
</gene>
<feature type="compositionally biased region" description="Low complexity" evidence="1">
    <location>
        <begin position="183"/>
        <end position="193"/>
    </location>
</feature>
<reference evidence="3" key="1">
    <citation type="journal article" date="2011" name="Proc. Natl. Acad. Sci. U.S.A.">
        <title>Obligate biotrophy features unraveled by the genomic analysis of rust fungi.</title>
        <authorList>
            <person name="Duplessis S."/>
            <person name="Cuomo C.A."/>
            <person name="Lin Y.-C."/>
            <person name="Aerts A."/>
            <person name="Tisserant E."/>
            <person name="Veneault-Fourrey C."/>
            <person name="Joly D.L."/>
            <person name="Hacquard S."/>
            <person name="Amselem J."/>
            <person name="Cantarel B.L."/>
            <person name="Chiu R."/>
            <person name="Coutinho P.M."/>
            <person name="Feau N."/>
            <person name="Field M."/>
            <person name="Frey P."/>
            <person name="Gelhaye E."/>
            <person name="Goldberg J."/>
            <person name="Grabherr M.G."/>
            <person name="Kodira C.D."/>
            <person name="Kohler A."/>
            <person name="Kuees U."/>
            <person name="Lindquist E.A."/>
            <person name="Lucas S.M."/>
            <person name="Mago R."/>
            <person name="Mauceli E."/>
            <person name="Morin E."/>
            <person name="Murat C."/>
            <person name="Pangilinan J.L."/>
            <person name="Park R."/>
            <person name="Pearson M."/>
            <person name="Quesneville H."/>
            <person name="Rouhier N."/>
            <person name="Sakthikumar S."/>
            <person name="Salamov A.A."/>
            <person name="Schmutz J."/>
            <person name="Selles B."/>
            <person name="Shapiro H."/>
            <person name="Tanguay P."/>
            <person name="Tuskan G.A."/>
            <person name="Henrissat B."/>
            <person name="Van de Peer Y."/>
            <person name="Rouze P."/>
            <person name="Ellis J.G."/>
            <person name="Dodds P.N."/>
            <person name="Schein J.E."/>
            <person name="Zhong S."/>
            <person name="Hamelin R.C."/>
            <person name="Grigoriev I.V."/>
            <person name="Szabo L.J."/>
            <person name="Martin F."/>
        </authorList>
    </citation>
    <scope>NUCLEOTIDE SEQUENCE [LARGE SCALE GENOMIC DNA]</scope>
    <source>
        <strain evidence="3">98AG31 / pathotype 3-4-7</strain>
    </source>
</reference>
<feature type="compositionally biased region" description="Acidic residues" evidence="1">
    <location>
        <begin position="59"/>
        <end position="77"/>
    </location>
</feature>
<dbReference type="HOGENOM" id="CLU_1619409_0_0_1"/>
<accession>F4RMM0</accession>
<dbReference type="RefSeq" id="XP_007410595.1">
    <property type="nucleotide sequence ID" value="XM_007410533.1"/>
</dbReference>
<evidence type="ECO:0000256" key="1">
    <source>
        <dbReference type="SAM" id="MobiDB-lite"/>
    </source>
</evidence>
<name>F4RMM0_MELLP</name>
<organism evidence="3">
    <name type="scientific">Melampsora larici-populina (strain 98AG31 / pathotype 3-4-7)</name>
    <name type="common">Poplar leaf rust fungus</name>
    <dbReference type="NCBI Taxonomy" id="747676"/>
    <lineage>
        <taxon>Eukaryota</taxon>
        <taxon>Fungi</taxon>
        <taxon>Dikarya</taxon>
        <taxon>Basidiomycota</taxon>
        <taxon>Pucciniomycotina</taxon>
        <taxon>Pucciniomycetes</taxon>
        <taxon>Pucciniales</taxon>
        <taxon>Melampsoraceae</taxon>
        <taxon>Melampsora</taxon>
    </lineage>
</organism>
<dbReference type="EMBL" id="GL883109">
    <property type="protein sequence ID" value="EGG06357.1"/>
    <property type="molecule type" value="Genomic_DNA"/>
</dbReference>
<sequence length="193" mass="21050">MDSEDFQKKIDDQIRNKIEGGSKETEGSKRGGEEEEGNTGENQGENQGVDNEEGKGEENENEGGEESENAGEEDQEAGQEIGKSRTTKQVKTRAAPTRQSKRKIGQPPDSGPQLVGPVRIKKPKGKAPMDQFHNSPMNPPPNPSTSSAPPNIPPRTAPPHPSNPHSHSQSQIARPKPNPPPQNQTNDQRQQEF</sequence>
<feature type="region of interest" description="Disordered" evidence="1">
    <location>
        <begin position="1"/>
        <end position="193"/>
    </location>
</feature>
<dbReference type="KEGG" id="mlr:MELLADRAFT_63433"/>
<feature type="compositionally biased region" description="Low complexity" evidence="1">
    <location>
        <begin position="39"/>
        <end position="48"/>
    </location>
</feature>
<feature type="compositionally biased region" description="Pro residues" evidence="1">
    <location>
        <begin position="150"/>
        <end position="162"/>
    </location>
</feature>
<evidence type="ECO:0000313" key="2">
    <source>
        <dbReference type="EMBL" id="EGG06357.1"/>
    </source>
</evidence>
<keyword evidence="3" id="KW-1185">Reference proteome</keyword>